<reference evidence="8 9" key="1">
    <citation type="journal article" date="2023" name="Arcadia Sci">
        <title>De novo assembly of a long-read Amblyomma americanum tick genome.</title>
        <authorList>
            <person name="Chou S."/>
            <person name="Poskanzer K.E."/>
            <person name="Rollins M."/>
            <person name="Thuy-Boun P.S."/>
        </authorList>
    </citation>
    <scope>NUCLEOTIDE SEQUENCE [LARGE SCALE GENOMIC DNA]</scope>
    <source>
        <strain evidence="8">F_SG_1</strain>
        <tissue evidence="8">Salivary glands</tissue>
    </source>
</reference>
<dbReference type="PANTHER" id="PTHR20937:SF3">
    <property type="entry name" value="IP14615P"/>
    <property type="match status" value="1"/>
</dbReference>
<dbReference type="InterPro" id="IPR011598">
    <property type="entry name" value="bHLH_dom"/>
</dbReference>
<evidence type="ECO:0000256" key="3">
    <source>
        <dbReference type="ARBA" id="ARBA00023125"/>
    </source>
</evidence>
<dbReference type="GO" id="GO:0005634">
    <property type="term" value="C:nucleus"/>
    <property type="evidence" value="ECO:0007669"/>
    <property type="project" value="TreeGrafter"/>
</dbReference>
<keyword evidence="5" id="KW-0539">Nucleus</keyword>
<feature type="domain" description="BHLH" evidence="7">
    <location>
        <begin position="14"/>
        <end position="67"/>
    </location>
</feature>
<dbReference type="Proteomes" id="UP001321473">
    <property type="component" value="Unassembled WGS sequence"/>
</dbReference>
<dbReference type="EMBL" id="JARKHS020009141">
    <property type="protein sequence ID" value="KAK8780158.1"/>
    <property type="molecule type" value="Genomic_DNA"/>
</dbReference>
<dbReference type="FunFam" id="4.10.280.10:FF:000090">
    <property type="entry name" value="Salivary gland-expressed bHLH"/>
    <property type="match status" value="1"/>
</dbReference>
<accession>A0AAQ4F092</accession>
<feature type="compositionally biased region" description="Polar residues" evidence="6">
    <location>
        <begin position="1"/>
        <end position="10"/>
    </location>
</feature>
<evidence type="ECO:0000256" key="6">
    <source>
        <dbReference type="SAM" id="MobiDB-lite"/>
    </source>
</evidence>
<dbReference type="SUPFAM" id="SSF47459">
    <property type="entry name" value="HLH, helix-loop-helix DNA-binding domain"/>
    <property type="match status" value="1"/>
</dbReference>
<keyword evidence="3" id="KW-0238">DNA-binding</keyword>
<feature type="compositionally biased region" description="Basic and acidic residues" evidence="6">
    <location>
        <begin position="11"/>
        <end position="25"/>
    </location>
</feature>
<dbReference type="GO" id="GO:0001707">
    <property type="term" value="P:mesoderm formation"/>
    <property type="evidence" value="ECO:0007669"/>
    <property type="project" value="TreeGrafter"/>
</dbReference>
<protein>
    <recommendedName>
        <fullName evidence="7">BHLH domain-containing protein</fullName>
    </recommendedName>
</protein>
<dbReference type="InterPro" id="IPR040259">
    <property type="entry name" value="Mesogenin/MesP"/>
</dbReference>
<keyword evidence="9" id="KW-1185">Reference proteome</keyword>
<evidence type="ECO:0000313" key="8">
    <source>
        <dbReference type="EMBL" id="KAK8780158.1"/>
    </source>
</evidence>
<dbReference type="PANTHER" id="PTHR20937">
    <property type="entry name" value="IP14615P"/>
    <property type="match status" value="1"/>
</dbReference>
<evidence type="ECO:0000259" key="7">
    <source>
        <dbReference type="PROSITE" id="PS50888"/>
    </source>
</evidence>
<evidence type="ECO:0000313" key="9">
    <source>
        <dbReference type="Proteomes" id="UP001321473"/>
    </source>
</evidence>
<feature type="region of interest" description="Disordered" evidence="6">
    <location>
        <begin position="1"/>
        <end position="25"/>
    </location>
</feature>
<evidence type="ECO:0000256" key="1">
    <source>
        <dbReference type="ARBA" id="ARBA00022473"/>
    </source>
</evidence>
<sequence length="183" mass="19661">MDAARSSSTLSREEQKRNACDRERSRMRDMNRAFDLLREKLPFCKPPGKKFSKIESLRMAIKYIAQLESVLSSQSSPATGAASGQHYDPSFFSSSVWASAPNYYSWIRQDVENGGPSGGASTAGTGQATNGMGIDAAGANPSAFSPPSPKYFANCDKVKEEAPAAGGGYWHGEGAQAAQFVYQ</sequence>
<organism evidence="8 9">
    <name type="scientific">Amblyomma americanum</name>
    <name type="common">Lone star tick</name>
    <dbReference type="NCBI Taxonomy" id="6943"/>
    <lineage>
        <taxon>Eukaryota</taxon>
        <taxon>Metazoa</taxon>
        <taxon>Ecdysozoa</taxon>
        <taxon>Arthropoda</taxon>
        <taxon>Chelicerata</taxon>
        <taxon>Arachnida</taxon>
        <taxon>Acari</taxon>
        <taxon>Parasitiformes</taxon>
        <taxon>Ixodida</taxon>
        <taxon>Ixodoidea</taxon>
        <taxon>Ixodidae</taxon>
        <taxon>Amblyomminae</taxon>
        <taxon>Amblyomma</taxon>
    </lineage>
</organism>
<dbReference type="GO" id="GO:0000981">
    <property type="term" value="F:DNA-binding transcription factor activity, RNA polymerase II-specific"/>
    <property type="evidence" value="ECO:0007669"/>
    <property type="project" value="TreeGrafter"/>
</dbReference>
<feature type="region of interest" description="Disordered" evidence="6">
    <location>
        <begin position="115"/>
        <end position="140"/>
    </location>
</feature>
<dbReference type="InterPro" id="IPR036638">
    <property type="entry name" value="HLH_DNA-bd_sf"/>
</dbReference>
<dbReference type="GO" id="GO:0046983">
    <property type="term" value="F:protein dimerization activity"/>
    <property type="evidence" value="ECO:0007669"/>
    <property type="project" value="InterPro"/>
</dbReference>
<dbReference type="PROSITE" id="PS50888">
    <property type="entry name" value="BHLH"/>
    <property type="match status" value="1"/>
</dbReference>
<keyword evidence="2" id="KW-0805">Transcription regulation</keyword>
<feature type="compositionally biased region" description="Low complexity" evidence="6">
    <location>
        <begin position="119"/>
        <end position="131"/>
    </location>
</feature>
<evidence type="ECO:0000256" key="5">
    <source>
        <dbReference type="ARBA" id="ARBA00023242"/>
    </source>
</evidence>
<proteinExistence type="predicted"/>
<keyword evidence="4" id="KW-0804">Transcription</keyword>
<dbReference type="CDD" id="cd11390">
    <property type="entry name" value="bHLH_TS"/>
    <property type="match status" value="1"/>
</dbReference>
<dbReference type="SMART" id="SM00353">
    <property type="entry name" value="HLH"/>
    <property type="match status" value="1"/>
</dbReference>
<name>A0AAQ4F092_AMBAM</name>
<dbReference type="Gene3D" id="4.10.280.10">
    <property type="entry name" value="Helix-loop-helix DNA-binding domain"/>
    <property type="match status" value="1"/>
</dbReference>
<gene>
    <name evidence="8" type="ORF">V5799_018499</name>
</gene>
<dbReference type="Pfam" id="PF00010">
    <property type="entry name" value="HLH"/>
    <property type="match status" value="1"/>
</dbReference>
<dbReference type="GO" id="GO:0000978">
    <property type="term" value="F:RNA polymerase II cis-regulatory region sequence-specific DNA binding"/>
    <property type="evidence" value="ECO:0007669"/>
    <property type="project" value="TreeGrafter"/>
</dbReference>
<evidence type="ECO:0000256" key="2">
    <source>
        <dbReference type="ARBA" id="ARBA00023015"/>
    </source>
</evidence>
<keyword evidence="1" id="KW-0217">Developmental protein</keyword>
<evidence type="ECO:0000256" key="4">
    <source>
        <dbReference type="ARBA" id="ARBA00023163"/>
    </source>
</evidence>
<comment type="caution">
    <text evidence="8">The sequence shown here is derived from an EMBL/GenBank/DDBJ whole genome shotgun (WGS) entry which is preliminary data.</text>
</comment>
<dbReference type="AlphaFoldDB" id="A0AAQ4F092"/>